<evidence type="ECO:0000313" key="11">
    <source>
        <dbReference type="Proteomes" id="UP001190640"/>
    </source>
</evidence>
<feature type="signal peptide" evidence="9">
    <location>
        <begin position="1"/>
        <end position="21"/>
    </location>
</feature>
<dbReference type="InterPro" id="IPR007110">
    <property type="entry name" value="Ig-like_dom"/>
</dbReference>
<keyword evidence="11" id="KW-1185">Reference proteome</keyword>
<sequence>MEISHWAILSLSSLFISGVRCQVQLNQSLLEIAKEGENSTIACKYDSVVYNVQWYRQFPGERPTHLLTIAGKEASEEPNFRAEHNKQEQSSRLRITEVQLSDAATYFCAVEAQRGVSGQESVSQDPSSLAKEGEPVQLNCSYSGTANSFQWFKQSPGGQIQSMAMVFGRVCKSESEVTQLPAKENIWEGDPFALTCNFPVDYSTFFWYLQLPGSAPSLLLSVGSTENNTDGRFTAERLEKGRQSRLHLSSSQLRDSGTYLCAARAQ</sequence>
<accession>A0AA97LCJ0</accession>
<dbReference type="InterPro" id="IPR051896">
    <property type="entry name" value="TCR_alpha_variable"/>
</dbReference>
<keyword evidence="5" id="KW-1015">Disulfide bond</keyword>
<dbReference type="SMART" id="SM00409">
    <property type="entry name" value="IG"/>
    <property type="match status" value="2"/>
</dbReference>
<evidence type="ECO:0000256" key="8">
    <source>
        <dbReference type="ARBA" id="ARBA00043266"/>
    </source>
</evidence>
<feature type="domain" description="Ig-like" evidence="10">
    <location>
        <begin position="175"/>
        <end position="266"/>
    </location>
</feature>
<comment type="subunit">
    <text evidence="7">Alpha-beta TR is a heterodimer composed of an alpha and beta chain; disulfide-linked. The alpha-beta TR is associated with the transmembrane signaling CD3 coreceptor proteins to form the TR-CD3 (TcR or TCR). The assembly of alpha-beta TR heterodimers with CD3 occurs in the endoplasmic reticulum where a single alpha-beta TR heterodimer associates with one CD3D-CD3E heterodimer, one CD3G-CD3E heterodimer and one CD247 homodimer forming a stable octameric structure. CD3D-CD3E and CD3G-CD3E heterodimers preferentially associate with TR alpha and TR beta chains, respectively. The association of the CD247 homodimer is the last step of TcR assembly in the endoplasmic reticulum and is required for transport to the cell surface.</text>
</comment>
<evidence type="ECO:0000256" key="9">
    <source>
        <dbReference type="SAM" id="SignalP"/>
    </source>
</evidence>
<evidence type="ECO:0000256" key="7">
    <source>
        <dbReference type="ARBA" id="ARBA00038651"/>
    </source>
</evidence>
<keyword evidence="6" id="KW-0325">Glycoprotein</keyword>
<evidence type="ECO:0000256" key="4">
    <source>
        <dbReference type="ARBA" id="ARBA00023136"/>
    </source>
</evidence>
<dbReference type="SMART" id="SM00408">
    <property type="entry name" value="IGc2"/>
    <property type="match status" value="2"/>
</dbReference>
<evidence type="ECO:0000256" key="1">
    <source>
        <dbReference type="ARBA" id="ARBA00004236"/>
    </source>
</evidence>
<keyword evidence="3 9" id="KW-0732">Signal</keyword>
<organism evidence="11 12">
    <name type="scientific">Eublepharis macularius</name>
    <name type="common">Leopard gecko</name>
    <name type="synonym">Cyrtodactylus macularius</name>
    <dbReference type="NCBI Taxonomy" id="481883"/>
    <lineage>
        <taxon>Eukaryota</taxon>
        <taxon>Metazoa</taxon>
        <taxon>Chordata</taxon>
        <taxon>Craniata</taxon>
        <taxon>Vertebrata</taxon>
        <taxon>Euteleostomi</taxon>
        <taxon>Lepidosauria</taxon>
        <taxon>Squamata</taxon>
        <taxon>Bifurcata</taxon>
        <taxon>Gekkota</taxon>
        <taxon>Eublepharidae</taxon>
        <taxon>Eublepharinae</taxon>
        <taxon>Eublepharis</taxon>
    </lineage>
</organism>
<dbReference type="GeneID" id="129339799"/>
<keyword evidence="2" id="KW-1003">Cell membrane</keyword>
<name>A0AA97LCJ0_EUBMA</name>
<dbReference type="InterPro" id="IPR003599">
    <property type="entry name" value="Ig_sub"/>
</dbReference>
<feature type="domain" description="Ig-like" evidence="10">
    <location>
        <begin position="33"/>
        <end position="123"/>
    </location>
</feature>
<dbReference type="AlphaFoldDB" id="A0AA97LCJ0"/>
<dbReference type="Proteomes" id="UP001190640">
    <property type="component" value="Chromosome 12"/>
</dbReference>
<evidence type="ECO:0000259" key="10">
    <source>
        <dbReference type="PROSITE" id="PS50835"/>
    </source>
</evidence>
<dbReference type="PANTHER" id="PTHR19339:SF5">
    <property type="entry name" value="IG-LIKE DOMAIN-CONTAINING PROTEIN"/>
    <property type="match status" value="1"/>
</dbReference>
<dbReference type="SUPFAM" id="SSF48726">
    <property type="entry name" value="Immunoglobulin"/>
    <property type="match status" value="3"/>
</dbReference>
<dbReference type="InterPro" id="IPR013783">
    <property type="entry name" value="Ig-like_fold"/>
</dbReference>
<evidence type="ECO:0000256" key="6">
    <source>
        <dbReference type="ARBA" id="ARBA00023180"/>
    </source>
</evidence>
<protein>
    <submittedName>
        <fullName evidence="12">Uncharacterized protein LOC129339799</fullName>
    </submittedName>
</protein>
<keyword evidence="4" id="KW-0472">Membrane</keyword>
<dbReference type="InterPro" id="IPR036179">
    <property type="entry name" value="Ig-like_dom_sf"/>
</dbReference>
<evidence type="ECO:0000256" key="2">
    <source>
        <dbReference type="ARBA" id="ARBA00022475"/>
    </source>
</evidence>
<proteinExistence type="predicted"/>
<dbReference type="InterPro" id="IPR003598">
    <property type="entry name" value="Ig_sub2"/>
</dbReference>
<evidence type="ECO:0000256" key="3">
    <source>
        <dbReference type="ARBA" id="ARBA00022729"/>
    </source>
</evidence>
<keyword evidence="8" id="KW-1064">Adaptive immunity</keyword>
<dbReference type="RefSeq" id="XP_054850354.1">
    <property type="nucleotide sequence ID" value="XM_054994379.1"/>
</dbReference>
<dbReference type="PANTHER" id="PTHR19339">
    <property type="entry name" value="T CELL RECEPTOR ALPHA VARIABLE 39"/>
    <property type="match status" value="1"/>
</dbReference>
<keyword evidence="8" id="KW-1279">T cell receptor</keyword>
<keyword evidence="8" id="KW-0391">Immunity</keyword>
<gene>
    <name evidence="12" type="primary">LOC129339799</name>
</gene>
<evidence type="ECO:0000256" key="5">
    <source>
        <dbReference type="ARBA" id="ARBA00023157"/>
    </source>
</evidence>
<dbReference type="PROSITE" id="PS50835">
    <property type="entry name" value="IG_LIKE"/>
    <property type="match status" value="2"/>
</dbReference>
<feature type="chain" id="PRO_5041647802" evidence="9">
    <location>
        <begin position="22"/>
        <end position="266"/>
    </location>
</feature>
<reference evidence="12" key="1">
    <citation type="submission" date="2025-08" db="UniProtKB">
        <authorList>
            <consortium name="RefSeq"/>
        </authorList>
    </citation>
    <scope>IDENTIFICATION</scope>
    <source>
        <tissue evidence="12">Blood</tissue>
    </source>
</reference>
<dbReference type="InterPro" id="IPR013106">
    <property type="entry name" value="Ig_V-set"/>
</dbReference>
<dbReference type="Gene3D" id="2.60.40.10">
    <property type="entry name" value="Immunoglobulins"/>
    <property type="match status" value="3"/>
</dbReference>
<dbReference type="GO" id="GO:0042101">
    <property type="term" value="C:T cell receptor complex"/>
    <property type="evidence" value="ECO:0007669"/>
    <property type="project" value="UniProtKB-KW"/>
</dbReference>
<dbReference type="Pfam" id="PF07686">
    <property type="entry name" value="V-set"/>
    <property type="match status" value="2"/>
</dbReference>
<dbReference type="SMART" id="SM00406">
    <property type="entry name" value="IGv"/>
    <property type="match status" value="2"/>
</dbReference>
<evidence type="ECO:0000313" key="12">
    <source>
        <dbReference type="RefSeq" id="XP_054850354.1"/>
    </source>
</evidence>
<comment type="subcellular location">
    <subcellularLocation>
        <location evidence="1">Cell membrane</location>
    </subcellularLocation>
</comment>
<dbReference type="KEGG" id="emc:129339799"/>